<reference evidence="12 13" key="1">
    <citation type="submission" date="2017-05" db="EMBL/GenBank/DDBJ databases">
        <authorList>
            <person name="Song R."/>
            <person name="Chenine A.L."/>
            <person name="Ruprecht R.M."/>
        </authorList>
    </citation>
    <scope>NUCLEOTIDE SEQUENCE [LARGE SCALE GENOMIC DNA]</scope>
    <source>
        <strain evidence="12 13">DSM 26136</strain>
    </source>
</reference>
<keyword evidence="7" id="KW-0547">Nucleotide-binding</keyword>
<dbReference type="RefSeq" id="WP_087280938.1">
    <property type="nucleotide sequence ID" value="NZ_CP021455.1"/>
</dbReference>
<evidence type="ECO:0000256" key="8">
    <source>
        <dbReference type="ARBA" id="ARBA00022777"/>
    </source>
</evidence>
<dbReference type="InterPro" id="IPR036097">
    <property type="entry name" value="HisK_dim/P_sf"/>
</dbReference>
<evidence type="ECO:0000256" key="4">
    <source>
        <dbReference type="ARBA" id="ARBA00022475"/>
    </source>
</evidence>
<keyword evidence="4" id="KW-1003">Cell membrane</keyword>
<dbReference type="EMBL" id="CP021455">
    <property type="protein sequence ID" value="ARU05112.1"/>
    <property type="molecule type" value="Genomic_DNA"/>
</dbReference>
<proteinExistence type="predicted"/>
<evidence type="ECO:0000313" key="13">
    <source>
        <dbReference type="Proteomes" id="UP000196138"/>
    </source>
</evidence>
<feature type="transmembrane region" description="Helical" evidence="10">
    <location>
        <begin position="113"/>
        <end position="143"/>
    </location>
</feature>
<dbReference type="EC" id="2.7.13.3" evidence="3"/>
<dbReference type="Pfam" id="PF02518">
    <property type="entry name" value="HATPase_c"/>
    <property type="match status" value="1"/>
</dbReference>
<dbReference type="InterPro" id="IPR004358">
    <property type="entry name" value="Sig_transdc_His_kin-like_C"/>
</dbReference>
<keyword evidence="8 12" id="KW-0418">Kinase</keyword>
<dbReference type="CDD" id="cd00082">
    <property type="entry name" value="HisKA"/>
    <property type="match status" value="1"/>
</dbReference>
<evidence type="ECO:0000259" key="11">
    <source>
        <dbReference type="PROSITE" id="PS50109"/>
    </source>
</evidence>
<keyword evidence="10" id="KW-0472">Membrane</keyword>
<keyword evidence="10" id="KW-0812">Transmembrane</keyword>
<keyword evidence="6" id="KW-0808">Transferase</keyword>
<sequence length="466" mass="50346">MPADPGGGAPLADTRVRTASTASATFGTRAGKPPLTSSGIDHSTQIKNLQQLVQLRWLAVFGQLFTILVVHFGFGITIPIEQLLFVVWLLVLFNVLSMLRLKAPIRVTNGELLAALLVDVAALTAELHLVGGAANPFVFLYLLQVMLAAVLLPRWGAWIVVLITGLCVGGLARLAHPLPLPNDPRDGLSNPYVAAVLVCFGLIAALVVFFIVRIEANLRERDQLLIQAQRRVLEQDHIVRMGLLATGAAHELGTPLSTLAVILGDWRHLSQIQADADLIQDVTDMQEQVARCKSIVTGILHSAGEARGESSRRTTVCVFLDEVVADWRQRRPDNRLVYDNRFGADLPMVSDSALKQMMGNVLDNAHEASPHIVWLSAERSGDDLVLAVRDQGPGFAPQVLERLGTPYQSTKGQPGRGLGLFLVRNVVHNLGGTLEARNLTQGGALVQITLPLAAIALDAHDAPHES</sequence>
<dbReference type="Gene3D" id="3.30.565.10">
    <property type="entry name" value="Histidine kinase-like ATPase, C-terminal domain"/>
    <property type="match status" value="1"/>
</dbReference>
<dbReference type="InterPro" id="IPR005467">
    <property type="entry name" value="His_kinase_dom"/>
</dbReference>
<gene>
    <name evidence="12" type="ORF">CCO03_10790</name>
</gene>
<evidence type="ECO:0000256" key="10">
    <source>
        <dbReference type="SAM" id="Phobius"/>
    </source>
</evidence>
<keyword evidence="10" id="KW-1133">Transmembrane helix</keyword>
<accession>A0A1Y0EP97</accession>
<dbReference type="InterPro" id="IPR003661">
    <property type="entry name" value="HisK_dim/P_dom"/>
</dbReference>
<dbReference type="SUPFAM" id="SSF47384">
    <property type="entry name" value="Homodimeric domain of signal transducing histidine kinase"/>
    <property type="match status" value="1"/>
</dbReference>
<feature type="domain" description="Histidine kinase" evidence="11">
    <location>
        <begin position="247"/>
        <end position="454"/>
    </location>
</feature>
<evidence type="ECO:0000256" key="9">
    <source>
        <dbReference type="ARBA" id="ARBA00022840"/>
    </source>
</evidence>
<evidence type="ECO:0000256" key="5">
    <source>
        <dbReference type="ARBA" id="ARBA00022553"/>
    </source>
</evidence>
<dbReference type="InterPro" id="IPR050980">
    <property type="entry name" value="2C_sensor_his_kinase"/>
</dbReference>
<keyword evidence="9" id="KW-0067">ATP-binding</keyword>
<dbReference type="OrthoDB" id="9785252at2"/>
<dbReference type="Proteomes" id="UP000196138">
    <property type="component" value="Chromosome"/>
</dbReference>
<feature type="transmembrane region" description="Helical" evidence="10">
    <location>
        <begin position="83"/>
        <end position="101"/>
    </location>
</feature>
<name>A0A1Y0EP97_9BURK</name>
<dbReference type="PRINTS" id="PR00344">
    <property type="entry name" value="BCTRLSENSOR"/>
</dbReference>
<dbReference type="SUPFAM" id="SSF55874">
    <property type="entry name" value="ATPase domain of HSP90 chaperone/DNA topoisomerase II/histidine kinase"/>
    <property type="match status" value="1"/>
</dbReference>
<evidence type="ECO:0000313" key="12">
    <source>
        <dbReference type="EMBL" id="ARU05112.1"/>
    </source>
</evidence>
<evidence type="ECO:0000256" key="1">
    <source>
        <dbReference type="ARBA" id="ARBA00000085"/>
    </source>
</evidence>
<dbReference type="GO" id="GO:0005886">
    <property type="term" value="C:plasma membrane"/>
    <property type="evidence" value="ECO:0007669"/>
    <property type="project" value="UniProtKB-SubCell"/>
</dbReference>
<comment type="subcellular location">
    <subcellularLocation>
        <location evidence="2">Cell membrane</location>
        <topology evidence="2">Multi-pass membrane protein</topology>
    </subcellularLocation>
</comment>
<dbReference type="Gene3D" id="1.10.287.130">
    <property type="match status" value="1"/>
</dbReference>
<dbReference type="AlphaFoldDB" id="A0A1Y0EP97"/>
<feature type="transmembrane region" description="Helical" evidence="10">
    <location>
        <begin position="57"/>
        <end position="76"/>
    </location>
</feature>
<dbReference type="SMART" id="SM00387">
    <property type="entry name" value="HATPase_c"/>
    <property type="match status" value="1"/>
</dbReference>
<dbReference type="PANTHER" id="PTHR44936:SF10">
    <property type="entry name" value="SENSOR PROTEIN RSTB"/>
    <property type="match status" value="1"/>
</dbReference>
<dbReference type="GO" id="GO:0000155">
    <property type="term" value="F:phosphorelay sensor kinase activity"/>
    <property type="evidence" value="ECO:0007669"/>
    <property type="project" value="InterPro"/>
</dbReference>
<evidence type="ECO:0000256" key="2">
    <source>
        <dbReference type="ARBA" id="ARBA00004651"/>
    </source>
</evidence>
<dbReference type="InterPro" id="IPR036890">
    <property type="entry name" value="HATPase_C_sf"/>
</dbReference>
<dbReference type="GO" id="GO:0005524">
    <property type="term" value="F:ATP binding"/>
    <property type="evidence" value="ECO:0007669"/>
    <property type="project" value="UniProtKB-KW"/>
</dbReference>
<dbReference type="InterPro" id="IPR003594">
    <property type="entry name" value="HATPase_dom"/>
</dbReference>
<protein>
    <recommendedName>
        <fullName evidence="3">histidine kinase</fullName>
        <ecNumber evidence="3">2.7.13.3</ecNumber>
    </recommendedName>
</protein>
<dbReference type="PROSITE" id="PS50109">
    <property type="entry name" value="HIS_KIN"/>
    <property type="match status" value="1"/>
</dbReference>
<comment type="catalytic activity">
    <reaction evidence="1">
        <text>ATP + protein L-histidine = ADP + protein N-phospho-L-histidine.</text>
        <dbReference type="EC" id="2.7.13.3"/>
    </reaction>
</comment>
<dbReference type="PANTHER" id="PTHR44936">
    <property type="entry name" value="SENSOR PROTEIN CREC"/>
    <property type="match status" value="1"/>
</dbReference>
<evidence type="ECO:0000256" key="7">
    <source>
        <dbReference type="ARBA" id="ARBA00022741"/>
    </source>
</evidence>
<organism evidence="12 13">
    <name type="scientific">Comamonas serinivorans</name>
    <dbReference type="NCBI Taxonomy" id="1082851"/>
    <lineage>
        <taxon>Bacteria</taxon>
        <taxon>Pseudomonadati</taxon>
        <taxon>Pseudomonadota</taxon>
        <taxon>Betaproteobacteria</taxon>
        <taxon>Burkholderiales</taxon>
        <taxon>Comamonadaceae</taxon>
        <taxon>Comamonas</taxon>
    </lineage>
</organism>
<evidence type="ECO:0000256" key="3">
    <source>
        <dbReference type="ARBA" id="ARBA00012438"/>
    </source>
</evidence>
<feature type="transmembrane region" description="Helical" evidence="10">
    <location>
        <begin position="192"/>
        <end position="212"/>
    </location>
</feature>
<dbReference type="KEGG" id="cser:CCO03_10790"/>
<evidence type="ECO:0000256" key="6">
    <source>
        <dbReference type="ARBA" id="ARBA00022679"/>
    </source>
</evidence>
<feature type="transmembrane region" description="Helical" evidence="10">
    <location>
        <begin position="155"/>
        <end position="172"/>
    </location>
</feature>
<keyword evidence="5" id="KW-0597">Phosphoprotein</keyword>
<keyword evidence="13" id="KW-1185">Reference proteome</keyword>